<dbReference type="PANTHER" id="PTHR34400">
    <property type="match status" value="1"/>
</dbReference>
<organism evidence="2 3">
    <name type="scientific">Polyangium fumosum</name>
    <dbReference type="NCBI Taxonomy" id="889272"/>
    <lineage>
        <taxon>Bacteria</taxon>
        <taxon>Pseudomonadati</taxon>
        <taxon>Myxococcota</taxon>
        <taxon>Polyangia</taxon>
        <taxon>Polyangiales</taxon>
        <taxon>Polyangiaceae</taxon>
        <taxon>Polyangium</taxon>
    </lineage>
</organism>
<dbReference type="RefSeq" id="WP_136933083.1">
    <property type="nucleotide sequence ID" value="NZ_SSMQ01000043.1"/>
</dbReference>
<protein>
    <recommendedName>
        <fullName evidence="1">Iminophenyl-pyruvate dimer synthase domain-containing protein</fullName>
    </recommendedName>
</protein>
<dbReference type="Gene3D" id="1.20.1260.10">
    <property type="match status" value="1"/>
</dbReference>
<keyword evidence="3" id="KW-1185">Reference proteome</keyword>
<dbReference type="Proteomes" id="UP000309215">
    <property type="component" value="Unassembled WGS sequence"/>
</dbReference>
<dbReference type="InterPro" id="IPR012347">
    <property type="entry name" value="Ferritin-like"/>
</dbReference>
<evidence type="ECO:0000259" key="1">
    <source>
        <dbReference type="Pfam" id="PF12902"/>
    </source>
</evidence>
<reference evidence="2 3" key="1">
    <citation type="submission" date="2019-04" db="EMBL/GenBank/DDBJ databases">
        <authorList>
            <person name="Li Y."/>
            <person name="Wang J."/>
        </authorList>
    </citation>
    <scope>NUCLEOTIDE SEQUENCE [LARGE SCALE GENOMIC DNA]</scope>
    <source>
        <strain evidence="2 3">DSM 14668</strain>
    </source>
</reference>
<gene>
    <name evidence="2" type="ORF">E8A74_32920</name>
</gene>
<dbReference type="InterPro" id="IPR026820">
    <property type="entry name" value="VioB/RebD_dom"/>
</dbReference>
<dbReference type="OrthoDB" id="9795032at2"/>
<name>A0A4U1J1M7_9BACT</name>
<dbReference type="EMBL" id="SSMQ01000043">
    <property type="protein sequence ID" value="TKD00944.1"/>
    <property type="molecule type" value="Genomic_DNA"/>
</dbReference>
<dbReference type="AlphaFoldDB" id="A0A4U1J1M7"/>
<comment type="caution">
    <text evidence="2">The sequence shown here is derived from an EMBL/GenBank/DDBJ whole genome shotgun (WGS) entry which is preliminary data.</text>
</comment>
<proteinExistence type="predicted"/>
<accession>A0A4U1J1M7</accession>
<dbReference type="Pfam" id="PF12902">
    <property type="entry name" value="Ferritin-like"/>
    <property type="match status" value="1"/>
</dbReference>
<evidence type="ECO:0000313" key="3">
    <source>
        <dbReference type="Proteomes" id="UP000309215"/>
    </source>
</evidence>
<evidence type="ECO:0000313" key="2">
    <source>
        <dbReference type="EMBL" id="TKD00944.1"/>
    </source>
</evidence>
<feature type="domain" description="Iminophenyl-pyruvate dimer synthase" evidence="1">
    <location>
        <begin position="15"/>
        <end position="261"/>
    </location>
</feature>
<sequence>MTSRTWTADALRDHLQKAVYLELWTIPIYLTAAYSLQVPGTSASNPPTLTPVRSPKNPNRSREQLAFNDIYSVVVQEMLHLEIAANLYNALFAGKGDSPKLTGAWAPRYDQGFPPWIGGKVPVQLGPVNEAQLRLMTAIETPEPKADGPAKGPQDVYDSIGQFYKAIEQGVDQLWSSLYDPNADHRQKSEFADPKYPGDDYTGFSATIGGDSQTARAQADKAIKAIVDQGEGSVGPFIEPDLRPEDGSDVQDRFSHFGRFRMTQVMLNRGGAFKTYPTGGSADLDAAQKALNATYTALLDALEKGFAGSADLDLGPMWDLPGKIVAVWAAGGVPAFQPLDSSDATR</sequence>
<dbReference type="PANTHER" id="PTHR34400:SF4">
    <property type="entry name" value="MEMBRANE PROTEIN"/>
    <property type="match status" value="1"/>
</dbReference>